<name>A0A8S5S898_9CAUD</name>
<sequence length="84" mass="10146">MDENQKQKFKIKLISLDEKLRKKRNLEMEINHRWNVLLKEESLTNTDRHLISTALNSQFGSVESKIKKEYKNHNRELPEILRDL</sequence>
<protein>
    <submittedName>
        <fullName evidence="1">Uncharacterized protein</fullName>
    </submittedName>
</protein>
<organism evidence="1">
    <name type="scientific">Siphoviridae sp. ctb3910</name>
    <dbReference type="NCBI Taxonomy" id="2827897"/>
    <lineage>
        <taxon>Viruses</taxon>
        <taxon>Duplodnaviria</taxon>
        <taxon>Heunggongvirae</taxon>
        <taxon>Uroviricota</taxon>
        <taxon>Caudoviricetes</taxon>
    </lineage>
</organism>
<accession>A0A8S5S898</accession>
<proteinExistence type="predicted"/>
<reference evidence="1" key="1">
    <citation type="journal article" date="2021" name="Proc. Natl. Acad. Sci. U.S.A.">
        <title>A Catalog of Tens of Thousands of Viruses from Human Metagenomes Reveals Hidden Associations with Chronic Diseases.</title>
        <authorList>
            <person name="Tisza M.J."/>
            <person name="Buck C.B."/>
        </authorList>
    </citation>
    <scope>NUCLEOTIDE SEQUENCE</scope>
    <source>
        <strain evidence="1">Ctb3910</strain>
    </source>
</reference>
<dbReference type="EMBL" id="BK032552">
    <property type="protein sequence ID" value="DAF47268.1"/>
    <property type="molecule type" value="Genomic_DNA"/>
</dbReference>
<evidence type="ECO:0000313" key="1">
    <source>
        <dbReference type="EMBL" id="DAF47268.1"/>
    </source>
</evidence>